<dbReference type="FunFam" id="2.20.25.420:FF:000001">
    <property type="entry name" value="Zinc finger protein ZPR1"/>
    <property type="match status" value="1"/>
</dbReference>
<dbReference type="FunFam" id="2.60.120.1040:FF:000007">
    <property type="entry name" value="Protein CBG06449"/>
    <property type="match status" value="1"/>
</dbReference>
<dbReference type="InterPro" id="IPR040141">
    <property type="entry name" value="ZPR1"/>
</dbReference>
<dbReference type="InterPro" id="IPR042451">
    <property type="entry name" value="ZPR1_A/B_dom"/>
</dbReference>
<accession>A0A914BVL4</accession>
<keyword evidence="4" id="KW-0862">Zinc</keyword>
<evidence type="ECO:0000313" key="8">
    <source>
        <dbReference type="WBParaSite" id="ACRNAN_Path_1102.g4246.t1"/>
    </source>
</evidence>
<dbReference type="Gene3D" id="2.60.120.1040">
    <property type="entry name" value="ZPR1, A/B domain"/>
    <property type="match status" value="1"/>
</dbReference>
<proteinExistence type="inferred from homology"/>
<keyword evidence="7" id="KW-1185">Reference proteome</keyword>
<protein>
    <submittedName>
        <fullName evidence="8">Zinc finger ZPR1-type domain-containing protein</fullName>
    </submittedName>
</protein>
<organism evidence="7 8">
    <name type="scientific">Acrobeloides nanus</name>
    <dbReference type="NCBI Taxonomy" id="290746"/>
    <lineage>
        <taxon>Eukaryota</taxon>
        <taxon>Metazoa</taxon>
        <taxon>Ecdysozoa</taxon>
        <taxon>Nematoda</taxon>
        <taxon>Chromadorea</taxon>
        <taxon>Rhabditida</taxon>
        <taxon>Tylenchina</taxon>
        <taxon>Cephalobomorpha</taxon>
        <taxon>Cephaloboidea</taxon>
        <taxon>Cephalobidae</taxon>
        <taxon>Acrobeloides</taxon>
    </lineage>
</organism>
<feature type="domain" description="Zinc finger ZPR1-type" evidence="6">
    <location>
        <begin position="32"/>
        <end position="190"/>
    </location>
</feature>
<dbReference type="Pfam" id="PF03367">
    <property type="entry name" value="Zn_ribbon_ZPR1"/>
    <property type="match status" value="1"/>
</dbReference>
<reference evidence="8" key="1">
    <citation type="submission" date="2022-11" db="UniProtKB">
        <authorList>
            <consortium name="WormBaseParasite"/>
        </authorList>
    </citation>
    <scope>IDENTIFICATION</scope>
</reference>
<evidence type="ECO:0000256" key="3">
    <source>
        <dbReference type="ARBA" id="ARBA00022771"/>
    </source>
</evidence>
<dbReference type="GO" id="GO:0005634">
    <property type="term" value="C:nucleus"/>
    <property type="evidence" value="ECO:0007669"/>
    <property type="project" value="TreeGrafter"/>
</dbReference>
<evidence type="ECO:0000259" key="6">
    <source>
        <dbReference type="SMART" id="SM00709"/>
    </source>
</evidence>
<dbReference type="InterPro" id="IPR056180">
    <property type="entry name" value="ZPR1_jr_dom"/>
</dbReference>
<evidence type="ECO:0000256" key="5">
    <source>
        <dbReference type="SAM" id="Coils"/>
    </source>
</evidence>
<evidence type="ECO:0000256" key="1">
    <source>
        <dbReference type="ARBA" id="ARBA00008354"/>
    </source>
</evidence>
<dbReference type="GO" id="GO:0008270">
    <property type="term" value="F:zinc ion binding"/>
    <property type="evidence" value="ECO:0007669"/>
    <property type="project" value="UniProtKB-KW"/>
</dbReference>
<dbReference type="PANTHER" id="PTHR10876:SF0">
    <property type="entry name" value="ZINC FINGER PROTEIN ZPR1"/>
    <property type="match status" value="1"/>
</dbReference>
<evidence type="ECO:0000313" key="7">
    <source>
        <dbReference type="Proteomes" id="UP000887540"/>
    </source>
</evidence>
<dbReference type="NCBIfam" id="TIGR00310">
    <property type="entry name" value="ZPR1_znf"/>
    <property type="match status" value="1"/>
</dbReference>
<keyword evidence="3" id="KW-0863">Zinc-finger</keyword>
<evidence type="ECO:0000256" key="4">
    <source>
        <dbReference type="ARBA" id="ARBA00022833"/>
    </source>
</evidence>
<dbReference type="AlphaFoldDB" id="A0A914BVL4"/>
<keyword evidence="5" id="KW-0175">Coiled coil</keyword>
<dbReference type="InterPro" id="IPR042452">
    <property type="entry name" value="ZPR1_Znf1/2"/>
</dbReference>
<dbReference type="InterPro" id="IPR004457">
    <property type="entry name" value="Znf_ZPR1"/>
</dbReference>
<comment type="similarity">
    <text evidence="1">Belongs to the ZPR1 family.</text>
</comment>
<keyword evidence="2" id="KW-0479">Metal-binding</keyword>
<dbReference type="SMART" id="SM00709">
    <property type="entry name" value="Zpr1"/>
    <property type="match status" value="1"/>
</dbReference>
<dbReference type="PANTHER" id="PTHR10876">
    <property type="entry name" value="ZINC FINGER PROTEIN ZPR1"/>
    <property type="match status" value="1"/>
</dbReference>
<dbReference type="Proteomes" id="UP000887540">
    <property type="component" value="Unplaced"/>
</dbReference>
<dbReference type="Pfam" id="PF22794">
    <property type="entry name" value="jr-ZPR1"/>
    <property type="match status" value="1"/>
</dbReference>
<sequence>MTEEASIVPPNDVIFKDLNEEILDEKPMEIESLCMNCYKNGITKILCTRIPFYKQVMLVSFECEHCGLRNNELQSGEPVQEFGTEIVLHVKDPRDLNRQLIKSEYASIEIPELELVVPHKSQPGEITTVEGVLQHVKNGLEQDQDRRREQERETAEQIDKFIGRLNKLINLEEPFTLKLNDPSGNCYIENPDPLHVDPHCITSHYYRKLDENKLLGLASDDTVEENPADVAEREWKSYEDVKNEILHFPAACSECGAPTDTLMKPTATPFLGSDYATVLQPGNLKLSNA</sequence>
<evidence type="ECO:0000256" key="2">
    <source>
        <dbReference type="ARBA" id="ARBA00022723"/>
    </source>
</evidence>
<feature type="coiled-coil region" evidence="5">
    <location>
        <begin position="133"/>
        <end position="160"/>
    </location>
</feature>
<name>A0A914BVL4_9BILA</name>
<dbReference type="Gene3D" id="2.20.25.420">
    <property type="entry name" value="ZPR1, zinc finger domain"/>
    <property type="match status" value="1"/>
</dbReference>
<dbReference type="WBParaSite" id="ACRNAN_Path_1102.g4246.t1">
    <property type="protein sequence ID" value="ACRNAN_Path_1102.g4246.t1"/>
    <property type="gene ID" value="ACRNAN_Path_1102.g4246"/>
</dbReference>